<sequence length="210" mass="24180">MTYSLSTLGLAALTFIYEDKIQESNLNRQFLFSYNDIRFGKVDIIKEKIKLLNKTIQTKSYKEKVLVKLLENIFANSKIKPSLIVLLADYDYYLPLVNKFCIENSISLINIGYFNDFSVIGPFYISNISSYYYRTVIGVIKKSSSSKLESKIILVNKDHQAPFSLLIMQLYEIVIIKMLSIRVIILKLVFVNPVLNSNSNLSLTMIVLYL</sequence>
<protein>
    <recommendedName>
        <fullName evidence="1">THIF-type NAD/FAD binding fold domain-containing protein</fullName>
    </recommendedName>
</protein>
<dbReference type="InterPro" id="IPR035985">
    <property type="entry name" value="Ubiquitin-activating_enz"/>
</dbReference>
<dbReference type="InterPro" id="IPR000594">
    <property type="entry name" value="ThiF_NAD_FAD-bd"/>
</dbReference>
<organism evidence="2 3">
    <name type="scientific">Borreliella afzelii</name>
    <name type="common">Borrelia afzelii</name>
    <dbReference type="NCBI Taxonomy" id="29518"/>
    <lineage>
        <taxon>Bacteria</taxon>
        <taxon>Pseudomonadati</taxon>
        <taxon>Spirochaetota</taxon>
        <taxon>Spirochaetia</taxon>
        <taxon>Spirochaetales</taxon>
        <taxon>Borreliaceae</taxon>
        <taxon>Borreliella</taxon>
    </lineage>
</organism>
<dbReference type="SUPFAM" id="SSF69572">
    <property type="entry name" value="Activating enzymes of the ubiquitin-like proteins"/>
    <property type="match status" value="1"/>
</dbReference>
<dbReference type="Proteomes" id="UP000529652">
    <property type="component" value="Unassembled WGS sequence"/>
</dbReference>
<dbReference type="Pfam" id="PF00899">
    <property type="entry name" value="ThiF"/>
    <property type="match status" value="1"/>
</dbReference>
<dbReference type="RefSeq" id="WP_183227420.1">
    <property type="nucleotide sequence ID" value="NZ_JACHGM010000007.1"/>
</dbReference>
<comment type="caution">
    <text evidence="2">The sequence shown here is derived from an EMBL/GenBank/DDBJ whole genome shotgun (WGS) entry which is preliminary data.</text>
</comment>
<dbReference type="EMBL" id="JACHGM010000007">
    <property type="protein sequence ID" value="MBB5141659.1"/>
    <property type="molecule type" value="Genomic_DNA"/>
</dbReference>
<gene>
    <name evidence="2" type="ORF">HNP63_001080</name>
</gene>
<dbReference type="AlphaFoldDB" id="A0AB34Z4K5"/>
<feature type="domain" description="THIF-type NAD/FAD binding fold" evidence="1">
    <location>
        <begin position="5"/>
        <end position="112"/>
    </location>
</feature>
<name>A0AB34Z4K5_BORAF</name>
<dbReference type="Gene3D" id="3.40.50.720">
    <property type="entry name" value="NAD(P)-binding Rossmann-like Domain"/>
    <property type="match status" value="1"/>
</dbReference>
<reference evidence="2 3" key="1">
    <citation type="submission" date="2020-08" db="EMBL/GenBank/DDBJ databases">
        <title>Genomic Encyclopedia of Type Strains, Phase IV (KMG-IV): sequencing the most valuable type-strain genomes for metagenomic binning, comparative biology and taxonomic classification.</title>
        <authorList>
            <person name="Goeker M."/>
        </authorList>
    </citation>
    <scope>NUCLEOTIDE SEQUENCE [LARGE SCALE GENOMIC DNA]</scope>
    <source>
        <strain evidence="2 3">DSM 10508</strain>
    </source>
</reference>
<evidence type="ECO:0000313" key="2">
    <source>
        <dbReference type="EMBL" id="MBB5141659.1"/>
    </source>
</evidence>
<dbReference type="GO" id="GO:0008641">
    <property type="term" value="F:ubiquitin-like modifier activating enzyme activity"/>
    <property type="evidence" value="ECO:0007669"/>
    <property type="project" value="InterPro"/>
</dbReference>
<proteinExistence type="predicted"/>
<evidence type="ECO:0000313" key="3">
    <source>
        <dbReference type="Proteomes" id="UP000529652"/>
    </source>
</evidence>
<accession>A0AB34Z4K5</accession>
<evidence type="ECO:0000259" key="1">
    <source>
        <dbReference type="Pfam" id="PF00899"/>
    </source>
</evidence>